<gene>
    <name evidence="1" type="ORF">G3I53_13875</name>
</gene>
<organism evidence="1">
    <name type="scientific">Streptomyces sp. SID14436</name>
    <dbReference type="NCBI Taxonomy" id="2706070"/>
    <lineage>
        <taxon>Bacteria</taxon>
        <taxon>Bacillati</taxon>
        <taxon>Actinomycetota</taxon>
        <taxon>Actinomycetes</taxon>
        <taxon>Kitasatosporales</taxon>
        <taxon>Streptomycetaceae</taxon>
        <taxon>Streptomyces</taxon>
    </lineage>
</organism>
<dbReference type="AlphaFoldDB" id="A0A6G3QUT2"/>
<reference evidence="1" key="1">
    <citation type="submission" date="2020-01" db="EMBL/GenBank/DDBJ databases">
        <title>Insect and environment-associated Actinomycetes.</title>
        <authorList>
            <person name="Currrie C."/>
            <person name="Chevrette M."/>
            <person name="Carlson C."/>
            <person name="Stubbendieck R."/>
            <person name="Wendt-Pienkowski E."/>
        </authorList>
    </citation>
    <scope>NUCLEOTIDE SEQUENCE</scope>
    <source>
        <strain evidence="1">SID14436</strain>
    </source>
</reference>
<dbReference type="Gene3D" id="3.40.50.300">
    <property type="entry name" value="P-loop containing nucleotide triphosphate hydrolases"/>
    <property type="match status" value="1"/>
</dbReference>
<protein>
    <submittedName>
        <fullName evidence="1">Uncharacterized protein</fullName>
    </submittedName>
</protein>
<comment type="caution">
    <text evidence="1">The sequence shown here is derived from an EMBL/GenBank/DDBJ whole genome shotgun (WGS) entry which is preliminary data.</text>
</comment>
<dbReference type="EMBL" id="JAAGMD010000394">
    <property type="protein sequence ID" value="NEA87105.1"/>
    <property type="molecule type" value="Genomic_DNA"/>
</dbReference>
<evidence type="ECO:0000313" key="1">
    <source>
        <dbReference type="EMBL" id="NEA87105.1"/>
    </source>
</evidence>
<proteinExistence type="predicted"/>
<accession>A0A6G3QUT2</accession>
<dbReference type="RefSeq" id="WP_164334470.1">
    <property type="nucleotide sequence ID" value="NZ_JAAGMD010000394.1"/>
</dbReference>
<dbReference type="SUPFAM" id="SSF52540">
    <property type="entry name" value="P-loop containing nucleoside triphosphate hydrolases"/>
    <property type="match status" value="1"/>
</dbReference>
<name>A0A6G3QUT2_9ACTN</name>
<dbReference type="InterPro" id="IPR027417">
    <property type="entry name" value="P-loop_NTPase"/>
</dbReference>
<sequence>MPDYDLTRLGTRAFEQLVVALARRDIGPGVQVFGDGRDGGREATFEGTINWSSTSAGGADRLDCWSGYTVLQAKFHVKPGQTPHDNALWLQAQIKNEIDGWIRAAQASTRSRLPDYLIFVTNVDLSAVAKVGGIDKVNQAVRKRLTEMETTRSGLRVKDFAIWHGDQIRSMLDANQEVRYAFPALLTAGDVLAKLAPDWVSLGTFDAQDPLREQLLHAIKDDRWIRLSQSGGPGEAKLWLDDIAIDLPATLGSPDGDLTVRAVQRVLELGDMVLRQRQPDRIKRSNVVLVGGPGQGKSTLSQLIAQAYRVALLTGASPGPSVQEVIDGTRSALARLGLSVPSNRRWPTRIDLAKYAEELASGAEVSLLRWISTRLSERTDRNISPSALRGWLRAWPWALILDGLDEVPSVDARRLIYSKIDDLLTSAEDLDADLLIVVTTRPTGYDERFPADRFEHLQLQRLPAGEAAAFAQQITDKRFTDDDEMRIKVAARMRDAARDPVTIRLMETPLQVTIMSFIVEKFPTLPPDRFTLFDMYYRTMFDREVAKDIPIARFLSQHRTQIDRLHEHVGLILQAASETADGAEATISPHGLHDIALQRLLDRGFTPADAETHAGALVEAATHRLVLLGPRDNGVGFDIRTLQELMAARAIAEGDDAVVMSRLRLIAHHPHWRNTWLLAAGELLLRSERFEKRILDLLKQLDSDPHRLNARYPAAPALAADVLDDNLAAKRPRFERGLIERLLSVLDRPPVVDVPRLATTLLRIASTDTYRRLVYDRISSAASAGAARRAAAALVLEEMAMEVPSHDARLTSMLNAYRALAIPETEVQAIGAWQGMSTRSIPLEGADGTEAHFRVLGHVTLFYGPDPKTVSLPAYLEELVEPVGLSDKDLQVLRSGLATLSDSRYCLSGPPPGTAIPVVLHSGPAEPLVQALQNEDVAASLDLALSALPSTHWTIEAMLGATFKPSQNRQPVGPTLLLAIAEDHTTDNYYAD</sequence>